<name>A0ABT0GLS4_9GAMM</name>
<dbReference type="InterPro" id="IPR000577">
    <property type="entry name" value="Carb_kinase_FGGY"/>
</dbReference>
<dbReference type="GO" id="GO:0016301">
    <property type="term" value="F:kinase activity"/>
    <property type="evidence" value="ECO:0007669"/>
    <property type="project" value="UniProtKB-KW"/>
</dbReference>
<dbReference type="PANTHER" id="PTHR10196">
    <property type="entry name" value="SUGAR KINASE"/>
    <property type="match status" value="1"/>
</dbReference>
<reference evidence="8" key="1">
    <citation type="submission" date="2022-04" db="EMBL/GenBank/DDBJ databases">
        <title>Lysobacter sp. CAU 1642 isolated from sea sand.</title>
        <authorList>
            <person name="Kim W."/>
        </authorList>
    </citation>
    <scope>NUCLEOTIDE SEQUENCE</scope>
    <source>
        <strain evidence="8">CAU 1642</strain>
    </source>
</reference>
<evidence type="ECO:0000313" key="8">
    <source>
        <dbReference type="EMBL" id="MCK7594975.1"/>
    </source>
</evidence>
<dbReference type="PIRSF" id="PIRSF000538">
    <property type="entry name" value="GlpK"/>
    <property type="match status" value="1"/>
</dbReference>
<dbReference type="Pfam" id="PF02782">
    <property type="entry name" value="FGGY_C"/>
    <property type="match status" value="1"/>
</dbReference>
<dbReference type="InterPro" id="IPR043129">
    <property type="entry name" value="ATPase_NBD"/>
</dbReference>
<comment type="caution">
    <text evidence="8">The sequence shown here is derived from an EMBL/GenBank/DDBJ whole genome shotgun (WGS) entry which is preliminary data.</text>
</comment>
<dbReference type="InterPro" id="IPR018484">
    <property type="entry name" value="FGGY_N"/>
</dbReference>
<dbReference type="SUPFAM" id="SSF53067">
    <property type="entry name" value="Actin-like ATPase domain"/>
    <property type="match status" value="2"/>
</dbReference>
<keyword evidence="2" id="KW-0808">Transferase</keyword>
<organism evidence="8 9">
    <name type="scientific">Pseudomarimonas salicorniae</name>
    <dbReference type="NCBI Taxonomy" id="2933270"/>
    <lineage>
        <taxon>Bacteria</taxon>
        <taxon>Pseudomonadati</taxon>
        <taxon>Pseudomonadota</taxon>
        <taxon>Gammaproteobacteria</taxon>
        <taxon>Lysobacterales</taxon>
        <taxon>Lysobacteraceae</taxon>
        <taxon>Pseudomarimonas</taxon>
    </lineage>
</organism>
<dbReference type="EMBL" id="JALNMH010000012">
    <property type="protein sequence ID" value="MCK7594975.1"/>
    <property type="molecule type" value="Genomic_DNA"/>
</dbReference>
<evidence type="ECO:0000313" key="9">
    <source>
        <dbReference type="Proteomes" id="UP001431449"/>
    </source>
</evidence>
<accession>A0ABT0GLS4</accession>
<dbReference type="PANTHER" id="PTHR10196:SF69">
    <property type="entry name" value="GLYCEROL KINASE"/>
    <property type="match status" value="1"/>
</dbReference>
<sequence length="470" mass="49363">MPRAAHCLLLDIGGQSLRAVLVDERGVFVAMERREVGVAHPQPGWVEHDAEALLRALRDAIDVLGHLYGETVAAVQAAGISCQRASIVCWDQASGEALSPVISWQDVRGVALLDAAGLDDAEVARCTGMRPSAFLGASKLAWCAARLPAVQQAQREGRLGWGPLGSFLLFRLLREAPYVCPASLAQRSLLFEPAAHRWSDALCAAFGIDPASLPRPSTDLAGFGTLPVGHLDVPVRLCAGDQNLLPAALSLAPGEAVANLGTGAFLLAGADADEADLQHSVLPGRAAPSAQVLEGTVNGAASALGWWSSQGRRIESPTPPSQADTPHFLDSVGGLGSPLWRSGIAPRFSRPPRSAQEGQAAITDGLVHLLQLNLERMRSAGLASGPIMAGGGLAADDGLVQRLADLAGVELLRPLQTELSLAGAAVLLGCEGPERRRMQRIRPGPGAGLASERWRAWQAWMNEMLDPRAA</sequence>
<feature type="domain" description="Carbohydrate kinase FGGY C-terminal" evidence="7">
    <location>
        <begin position="257"/>
        <end position="427"/>
    </location>
</feature>
<comment type="similarity">
    <text evidence="1">Belongs to the FGGY kinase family.</text>
</comment>
<gene>
    <name evidence="8" type="ORF">M0G41_15000</name>
</gene>
<evidence type="ECO:0000256" key="1">
    <source>
        <dbReference type="ARBA" id="ARBA00009156"/>
    </source>
</evidence>
<dbReference type="Gene3D" id="3.30.420.40">
    <property type="match status" value="2"/>
</dbReference>
<protein>
    <submittedName>
        <fullName evidence="8">FGGY family carbohydrate kinase</fullName>
    </submittedName>
</protein>
<evidence type="ECO:0000259" key="7">
    <source>
        <dbReference type="Pfam" id="PF02782"/>
    </source>
</evidence>
<keyword evidence="9" id="KW-1185">Reference proteome</keyword>
<proteinExistence type="inferred from homology"/>
<evidence type="ECO:0000259" key="6">
    <source>
        <dbReference type="Pfam" id="PF00370"/>
    </source>
</evidence>
<evidence type="ECO:0000256" key="4">
    <source>
        <dbReference type="ARBA" id="ARBA00022777"/>
    </source>
</evidence>
<keyword evidence="3" id="KW-0547">Nucleotide-binding</keyword>
<dbReference type="RefSeq" id="WP_248210684.1">
    <property type="nucleotide sequence ID" value="NZ_JALNMH010000012.1"/>
</dbReference>
<keyword evidence="4 8" id="KW-0418">Kinase</keyword>
<evidence type="ECO:0000256" key="3">
    <source>
        <dbReference type="ARBA" id="ARBA00022741"/>
    </source>
</evidence>
<evidence type="ECO:0000256" key="2">
    <source>
        <dbReference type="ARBA" id="ARBA00022679"/>
    </source>
</evidence>
<feature type="domain" description="Carbohydrate kinase FGGY N-terminal" evidence="6">
    <location>
        <begin position="8"/>
        <end position="218"/>
    </location>
</feature>
<keyword evidence="5" id="KW-0067">ATP-binding</keyword>
<evidence type="ECO:0000256" key="5">
    <source>
        <dbReference type="ARBA" id="ARBA00022840"/>
    </source>
</evidence>
<dbReference type="InterPro" id="IPR018485">
    <property type="entry name" value="FGGY_C"/>
</dbReference>
<dbReference type="Proteomes" id="UP001431449">
    <property type="component" value="Unassembled WGS sequence"/>
</dbReference>
<dbReference type="Pfam" id="PF00370">
    <property type="entry name" value="FGGY_N"/>
    <property type="match status" value="1"/>
</dbReference>